<feature type="domain" description="HTH cro/C1-type" evidence="1">
    <location>
        <begin position="11"/>
        <end position="66"/>
    </location>
</feature>
<dbReference type="CDD" id="cd00093">
    <property type="entry name" value="HTH_XRE"/>
    <property type="match status" value="1"/>
</dbReference>
<name>A0ABX0ZMG1_9ACTN</name>
<dbReference type="Gene3D" id="1.10.260.40">
    <property type="entry name" value="lambda repressor-like DNA-binding domains"/>
    <property type="match status" value="1"/>
</dbReference>
<evidence type="ECO:0000259" key="1">
    <source>
        <dbReference type="PROSITE" id="PS50943"/>
    </source>
</evidence>
<gene>
    <name evidence="2" type="ORF">HCN08_16920</name>
</gene>
<dbReference type="Pfam" id="PF01381">
    <property type="entry name" value="HTH_3"/>
    <property type="match status" value="1"/>
</dbReference>
<proteinExistence type="predicted"/>
<dbReference type="SUPFAM" id="SSF47413">
    <property type="entry name" value="lambda repressor-like DNA-binding domains"/>
    <property type="match status" value="1"/>
</dbReference>
<evidence type="ECO:0000313" key="3">
    <source>
        <dbReference type="Proteomes" id="UP000734511"/>
    </source>
</evidence>
<protein>
    <submittedName>
        <fullName evidence="2">Helix-turn-helix transcriptional regulator</fullName>
    </submittedName>
</protein>
<dbReference type="InterPro" id="IPR001387">
    <property type="entry name" value="Cro/C1-type_HTH"/>
</dbReference>
<dbReference type="RefSeq" id="WP_167983928.1">
    <property type="nucleotide sequence ID" value="NZ_JAATEJ010000012.1"/>
</dbReference>
<organism evidence="2 3">
    <name type="scientific">Actinacidiphila epipremni</name>
    <dbReference type="NCBI Taxonomy" id="2053013"/>
    <lineage>
        <taxon>Bacteria</taxon>
        <taxon>Bacillati</taxon>
        <taxon>Actinomycetota</taxon>
        <taxon>Actinomycetes</taxon>
        <taxon>Kitasatosporales</taxon>
        <taxon>Streptomycetaceae</taxon>
        <taxon>Actinacidiphila</taxon>
    </lineage>
</organism>
<comment type="caution">
    <text evidence="2">The sequence shown here is derived from an EMBL/GenBank/DDBJ whole genome shotgun (WGS) entry which is preliminary data.</text>
</comment>
<dbReference type="Proteomes" id="UP000734511">
    <property type="component" value="Unassembled WGS sequence"/>
</dbReference>
<evidence type="ECO:0000313" key="2">
    <source>
        <dbReference type="EMBL" id="NJP45064.1"/>
    </source>
</evidence>
<reference evidence="2 3" key="1">
    <citation type="submission" date="2020-03" db="EMBL/GenBank/DDBJ databases">
        <title>WGS of actinomycetes isolated from Thailand.</title>
        <authorList>
            <person name="Thawai C."/>
        </authorList>
    </citation>
    <scope>NUCLEOTIDE SEQUENCE [LARGE SCALE GENOMIC DNA]</scope>
    <source>
        <strain evidence="2 3">PRB2-1</strain>
    </source>
</reference>
<keyword evidence="3" id="KW-1185">Reference proteome</keyword>
<sequence>MSEEPTIGENLARLRRQAGLTQVELATRSGVGLPTIRGLERNARTTALMGTLTKLARTLDVKPSVLLGQRQTLHRDDAPPQAAIRALRRAVHPLEGLPGPQLAEQERGALSLTDLHTEVEDAWRRYWDGALSEMVAALPAFLSAARRAVEDLRGADRRAARAALARGYQAAAWGAAHLGQDDLARTAVEKSLSAAQHADDPVLVAGAWNALAWILLRQQENDLVATVATRAARQLDPLISRGDYHAVRMYGRLTLSAMTAAARMDDHGTAHELLEAARRCTAVVSTDTTDLANGAHHAAFGPSLVTMLGVELAISEQEPAEALRLARNVPPTRCIPPVARGRHLLDVAQAHTWRGQDAEAVRALGRVQAMAPEWMRHQVYARELVRRLQERKGSRRLPGLAPLARHMNLPG</sequence>
<dbReference type="EMBL" id="JAATEJ010000012">
    <property type="protein sequence ID" value="NJP45064.1"/>
    <property type="molecule type" value="Genomic_DNA"/>
</dbReference>
<accession>A0ABX0ZMG1</accession>
<dbReference type="PROSITE" id="PS50943">
    <property type="entry name" value="HTH_CROC1"/>
    <property type="match status" value="1"/>
</dbReference>
<dbReference type="SMART" id="SM00530">
    <property type="entry name" value="HTH_XRE"/>
    <property type="match status" value="1"/>
</dbReference>
<dbReference type="InterPro" id="IPR010982">
    <property type="entry name" value="Lambda_DNA-bd_dom_sf"/>
</dbReference>